<dbReference type="Pfam" id="PF00486">
    <property type="entry name" value="Trans_reg_C"/>
    <property type="match status" value="1"/>
</dbReference>
<dbReference type="AlphaFoldDB" id="A0A328FBN8"/>
<dbReference type="Proteomes" id="UP000293902">
    <property type="component" value="Chromosome"/>
</dbReference>
<dbReference type="OrthoDB" id="9793321at2"/>
<sequence>MTIQQILVVEDNPDMANLVALHFGNEGWQVDIAADGPAGLRKAGTGRYHLVILDIMLPEMDGLEVLKSLKTQKVSTPVILLTAKSSEIDRILGLEIGADDYVTKPFSIRELVARAKAIFRRIETVRESQGPKDLADIATGELRVIQDKRRVLKGGMPVALTAKEYDLLLHFARHPGKVFSRSQLLDQVWGYGHDGYDHVVNSNINRLRGKIETDPARPEYILTVWGVGYKFRDEEEG</sequence>
<keyword evidence="5 9" id="KW-0238">DNA-binding</keyword>
<accession>A0A328FBN8</accession>
<dbReference type="InterPro" id="IPR011006">
    <property type="entry name" value="CheY-like_superfamily"/>
</dbReference>
<dbReference type="PANTHER" id="PTHR48111">
    <property type="entry name" value="REGULATOR OF RPOS"/>
    <property type="match status" value="1"/>
</dbReference>
<keyword evidence="4" id="KW-0805">Transcription regulation</keyword>
<dbReference type="RefSeq" id="WP_111957069.1">
    <property type="nucleotide sequence ID" value="NZ_CP036313.1"/>
</dbReference>
<dbReference type="EMBL" id="QLNI01000023">
    <property type="protein sequence ID" value="RAM01709.1"/>
    <property type="molecule type" value="Genomic_DNA"/>
</dbReference>
<dbReference type="PROSITE" id="PS50110">
    <property type="entry name" value="RESPONSE_REGULATORY"/>
    <property type="match status" value="1"/>
</dbReference>
<dbReference type="PANTHER" id="PTHR48111:SF40">
    <property type="entry name" value="PHOSPHATE REGULON TRANSCRIPTIONAL REGULATORY PROTEIN PHOB"/>
    <property type="match status" value="1"/>
</dbReference>
<gene>
    <name evidence="13" type="ORF">DO021_12290</name>
    <name evidence="12" type="ORF">EYB58_13040</name>
</gene>
<dbReference type="GO" id="GO:0000976">
    <property type="term" value="F:transcription cis-regulatory region binding"/>
    <property type="evidence" value="ECO:0007669"/>
    <property type="project" value="TreeGrafter"/>
</dbReference>
<dbReference type="SMART" id="SM00862">
    <property type="entry name" value="Trans_reg_C"/>
    <property type="match status" value="1"/>
</dbReference>
<reference evidence="12 15" key="2">
    <citation type="submission" date="2019-02" db="EMBL/GenBank/DDBJ databases">
        <title>Complete genome sequence of Desulfobacter hydrogenophilus AcRS1.</title>
        <authorList>
            <person name="Marietou A."/>
            <person name="Lund M.B."/>
            <person name="Marshall I.P.G."/>
            <person name="Schreiber L."/>
            <person name="Jorgensen B."/>
        </authorList>
    </citation>
    <scope>NUCLEOTIDE SEQUENCE [LARGE SCALE GENOMIC DNA]</scope>
    <source>
        <strain evidence="12 15">AcRS1</strain>
    </source>
</reference>
<evidence type="ECO:0000259" key="11">
    <source>
        <dbReference type="PROSITE" id="PS51755"/>
    </source>
</evidence>
<dbReference type="EMBL" id="CP036313">
    <property type="protein sequence ID" value="QBH13765.1"/>
    <property type="molecule type" value="Genomic_DNA"/>
</dbReference>
<dbReference type="Gene3D" id="6.10.250.690">
    <property type="match status" value="1"/>
</dbReference>
<evidence type="ECO:0000313" key="15">
    <source>
        <dbReference type="Proteomes" id="UP000293902"/>
    </source>
</evidence>
<evidence type="ECO:0000256" key="3">
    <source>
        <dbReference type="ARBA" id="ARBA00023012"/>
    </source>
</evidence>
<dbReference type="Gene3D" id="3.40.50.2300">
    <property type="match status" value="1"/>
</dbReference>
<evidence type="ECO:0000256" key="6">
    <source>
        <dbReference type="ARBA" id="ARBA00023163"/>
    </source>
</evidence>
<evidence type="ECO:0000313" key="14">
    <source>
        <dbReference type="Proteomes" id="UP000248798"/>
    </source>
</evidence>
<evidence type="ECO:0000313" key="13">
    <source>
        <dbReference type="EMBL" id="RAM01709.1"/>
    </source>
</evidence>
<evidence type="ECO:0000256" key="8">
    <source>
        <dbReference type="PROSITE-ProRule" id="PRU00169"/>
    </source>
</evidence>
<evidence type="ECO:0000256" key="5">
    <source>
        <dbReference type="ARBA" id="ARBA00023125"/>
    </source>
</evidence>
<comment type="function">
    <text evidence="7">This protein is a positive regulator for the phosphate regulon. Transcription of this operon is positively regulated by PhoB and PhoR when phosphate is limited.</text>
</comment>
<feature type="domain" description="Response regulatory" evidence="10">
    <location>
        <begin position="5"/>
        <end position="119"/>
    </location>
</feature>
<evidence type="ECO:0000313" key="12">
    <source>
        <dbReference type="EMBL" id="QBH13765.1"/>
    </source>
</evidence>
<reference evidence="13 14" key="1">
    <citation type="submission" date="2018-06" db="EMBL/GenBank/DDBJ databases">
        <title>Complete Genome Sequence of Desulfobacter hydrogenophilus (DSM3380).</title>
        <authorList>
            <person name="Marietou A."/>
            <person name="Schreiber L."/>
            <person name="Marshall I."/>
            <person name="Jorgensen B."/>
        </authorList>
    </citation>
    <scope>NUCLEOTIDE SEQUENCE [LARGE SCALE GENOMIC DNA]</scope>
    <source>
        <strain evidence="13 14">DSM 3380</strain>
    </source>
</reference>
<dbReference type="FunFam" id="3.40.50.2300:FF:000001">
    <property type="entry name" value="DNA-binding response regulator PhoB"/>
    <property type="match status" value="1"/>
</dbReference>
<dbReference type="PROSITE" id="PS51755">
    <property type="entry name" value="OMPR_PHOB"/>
    <property type="match status" value="1"/>
</dbReference>
<feature type="DNA-binding region" description="OmpR/PhoB-type" evidence="9">
    <location>
        <begin position="134"/>
        <end position="233"/>
    </location>
</feature>
<dbReference type="SMART" id="SM00448">
    <property type="entry name" value="REC"/>
    <property type="match status" value="1"/>
</dbReference>
<evidence type="ECO:0000256" key="9">
    <source>
        <dbReference type="PROSITE-ProRule" id="PRU01091"/>
    </source>
</evidence>
<dbReference type="GO" id="GO:0006355">
    <property type="term" value="P:regulation of DNA-templated transcription"/>
    <property type="evidence" value="ECO:0007669"/>
    <property type="project" value="InterPro"/>
</dbReference>
<evidence type="ECO:0000256" key="7">
    <source>
        <dbReference type="ARBA" id="ARBA00024735"/>
    </source>
</evidence>
<dbReference type="InterPro" id="IPR039420">
    <property type="entry name" value="WalR-like"/>
</dbReference>
<dbReference type="InterPro" id="IPR016032">
    <property type="entry name" value="Sig_transdc_resp-reg_C-effctor"/>
</dbReference>
<dbReference type="GO" id="GO:0005829">
    <property type="term" value="C:cytosol"/>
    <property type="evidence" value="ECO:0007669"/>
    <property type="project" value="TreeGrafter"/>
</dbReference>
<dbReference type="SUPFAM" id="SSF52172">
    <property type="entry name" value="CheY-like"/>
    <property type="match status" value="1"/>
</dbReference>
<dbReference type="CDD" id="cd00383">
    <property type="entry name" value="trans_reg_C"/>
    <property type="match status" value="1"/>
</dbReference>
<dbReference type="Gene3D" id="1.10.10.10">
    <property type="entry name" value="Winged helix-like DNA-binding domain superfamily/Winged helix DNA-binding domain"/>
    <property type="match status" value="1"/>
</dbReference>
<dbReference type="SUPFAM" id="SSF46894">
    <property type="entry name" value="C-terminal effector domain of the bipartite response regulators"/>
    <property type="match status" value="1"/>
</dbReference>
<name>A0A328FBN8_9BACT</name>
<proteinExistence type="predicted"/>
<keyword evidence="15" id="KW-1185">Reference proteome</keyword>
<dbReference type="Proteomes" id="UP000248798">
    <property type="component" value="Unassembled WGS sequence"/>
</dbReference>
<evidence type="ECO:0000256" key="4">
    <source>
        <dbReference type="ARBA" id="ARBA00023015"/>
    </source>
</evidence>
<feature type="modified residue" description="4-aspartylphosphate" evidence="8">
    <location>
        <position position="54"/>
    </location>
</feature>
<evidence type="ECO:0000256" key="2">
    <source>
        <dbReference type="ARBA" id="ARBA00022553"/>
    </source>
</evidence>
<dbReference type="Pfam" id="PF00072">
    <property type="entry name" value="Response_reg"/>
    <property type="match status" value="1"/>
</dbReference>
<evidence type="ECO:0000259" key="10">
    <source>
        <dbReference type="PROSITE" id="PS50110"/>
    </source>
</evidence>
<dbReference type="GO" id="GO:0032993">
    <property type="term" value="C:protein-DNA complex"/>
    <property type="evidence" value="ECO:0007669"/>
    <property type="project" value="TreeGrafter"/>
</dbReference>
<protein>
    <recommendedName>
        <fullName evidence="1">Phosphate regulon transcriptional regulatory protein PhoB</fullName>
    </recommendedName>
</protein>
<organism evidence="13 14">
    <name type="scientific">Desulfobacter hydrogenophilus</name>
    <dbReference type="NCBI Taxonomy" id="2291"/>
    <lineage>
        <taxon>Bacteria</taxon>
        <taxon>Pseudomonadati</taxon>
        <taxon>Thermodesulfobacteriota</taxon>
        <taxon>Desulfobacteria</taxon>
        <taxon>Desulfobacterales</taxon>
        <taxon>Desulfobacteraceae</taxon>
        <taxon>Desulfobacter</taxon>
    </lineage>
</organism>
<dbReference type="FunFam" id="1.10.10.10:FF:000018">
    <property type="entry name" value="DNA-binding response regulator ResD"/>
    <property type="match status" value="1"/>
</dbReference>
<keyword evidence="2 8" id="KW-0597">Phosphoprotein</keyword>
<dbReference type="GO" id="GO:0000156">
    <property type="term" value="F:phosphorelay response regulator activity"/>
    <property type="evidence" value="ECO:0007669"/>
    <property type="project" value="TreeGrafter"/>
</dbReference>
<feature type="domain" description="OmpR/PhoB-type" evidence="11">
    <location>
        <begin position="134"/>
        <end position="233"/>
    </location>
</feature>
<evidence type="ECO:0000256" key="1">
    <source>
        <dbReference type="ARBA" id="ARBA00013332"/>
    </source>
</evidence>
<keyword evidence="6" id="KW-0804">Transcription</keyword>
<dbReference type="InterPro" id="IPR001867">
    <property type="entry name" value="OmpR/PhoB-type_DNA-bd"/>
</dbReference>
<keyword evidence="3" id="KW-0902">Two-component regulatory system</keyword>
<dbReference type="InterPro" id="IPR036388">
    <property type="entry name" value="WH-like_DNA-bd_sf"/>
</dbReference>
<dbReference type="InterPro" id="IPR001789">
    <property type="entry name" value="Sig_transdc_resp-reg_receiver"/>
</dbReference>